<gene>
    <name evidence="4" type="ORF">NXF25_004559</name>
</gene>
<dbReference type="PANTHER" id="PTHR11346:SF97">
    <property type="entry name" value="GALECTIN-1"/>
    <property type="match status" value="1"/>
</dbReference>
<evidence type="ECO:0000256" key="1">
    <source>
        <dbReference type="ARBA" id="ARBA00022734"/>
    </source>
</evidence>
<dbReference type="AlphaFoldDB" id="A0AAW1BUH3"/>
<dbReference type="SUPFAM" id="SSF49899">
    <property type="entry name" value="Concanavalin A-like lectins/glucanases"/>
    <property type="match status" value="1"/>
</dbReference>
<accession>A0AAW1BUH3</accession>
<evidence type="ECO:0000256" key="2">
    <source>
        <dbReference type="RuleBase" id="RU102079"/>
    </source>
</evidence>
<reference evidence="4 5" key="1">
    <citation type="journal article" date="2024" name="Proc. Natl. Acad. Sci. U.S.A.">
        <title>The genetic regulatory architecture and epigenomic basis for age-related changes in rattlesnake venom.</title>
        <authorList>
            <person name="Hogan M.P."/>
            <person name="Holding M.L."/>
            <person name="Nystrom G.S."/>
            <person name="Colston T.J."/>
            <person name="Bartlett D.A."/>
            <person name="Mason A.J."/>
            <person name="Ellsworth S.A."/>
            <person name="Rautsaw R.M."/>
            <person name="Lawrence K.C."/>
            <person name="Strickland J.L."/>
            <person name="He B."/>
            <person name="Fraser P."/>
            <person name="Margres M.J."/>
            <person name="Gilbert D.M."/>
            <person name="Gibbs H.L."/>
            <person name="Parkinson C.L."/>
            <person name="Rokyta D.R."/>
        </authorList>
    </citation>
    <scope>NUCLEOTIDE SEQUENCE [LARGE SCALE GENOMIC DNA]</scope>
    <source>
        <strain evidence="4">DRR0105</strain>
    </source>
</reference>
<dbReference type="PROSITE" id="PS51304">
    <property type="entry name" value="GALECTIN"/>
    <property type="match status" value="1"/>
</dbReference>
<dbReference type="EMBL" id="JAOTOJ010000002">
    <property type="protein sequence ID" value="KAK9405785.1"/>
    <property type="molecule type" value="Genomic_DNA"/>
</dbReference>
<dbReference type="InterPro" id="IPR001079">
    <property type="entry name" value="Galectin_CRD"/>
</dbReference>
<dbReference type="GO" id="GO:0005615">
    <property type="term" value="C:extracellular space"/>
    <property type="evidence" value="ECO:0007669"/>
    <property type="project" value="TreeGrafter"/>
</dbReference>
<dbReference type="FunFam" id="2.60.120.200:FF:000021">
    <property type="entry name" value="Galectin"/>
    <property type="match status" value="1"/>
</dbReference>
<dbReference type="GO" id="GO:0030395">
    <property type="term" value="F:lactose binding"/>
    <property type="evidence" value="ECO:0007669"/>
    <property type="project" value="TreeGrafter"/>
</dbReference>
<dbReference type="Gene3D" id="2.60.120.200">
    <property type="match status" value="1"/>
</dbReference>
<evidence type="ECO:0000313" key="5">
    <source>
        <dbReference type="Proteomes" id="UP001474421"/>
    </source>
</evidence>
<dbReference type="SMART" id="SM00908">
    <property type="entry name" value="Gal-bind_lectin"/>
    <property type="match status" value="1"/>
</dbReference>
<keyword evidence="1 2" id="KW-0430">Lectin</keyword>
<name>A0AAW1BUH3_CROAD</name>
<dbReference type="SMART" id="SM00276">
    <property type="entry name" value="GLECT"/>
    <property type="match status" value="1"/>
</dbReference>
<evidence type="ECO:0000259" key="3">
    <source>
        <dbReference type="PROSITE" id="PS51304"/>
    </source>
</evidence>
<dbReference type="CDD" id="cd00070">
    <property type="entry name" value="GLECT"/>
    <property type="match status" value="1"/>
</dbReference>
<proteinExistence type="predicted"/>
<organism evidence="4 5">
    <name type="scientific">Crotalus adamanteus</name>
    <name type="common">Eastern diamondback rattlesnake</name>
    <dbReference type="NCBI Taxonomy" id="8729"/>
    <lineage>
        <taxon>Eukaryota</taxon>
        <taxon>Metazoa</taxon>
        <taxon>Chordata</taxon>
        <taxon>Craniata</taxon>
        <taxon>Vertebrata</taxon>
        <taxon>Euteleostomi</taxon>
        <taxon>Lepidosauria</taxon>
        <taxon>Squamata</taxon>
        <taxon>Bifurcata</taxon>
        <taxon>Unidentata</taxon>
        <taxon>Episquamata</taxon>
        <taxon>Toxicofera</taxon>
        <taxon>Serpentes</taxon>
        <taxon>Colubroidea</taxon>
        <taxon>Viperidae</taxon>
        <taxon>Crotalinae</taxon>
        <taxon>Crotalus</taxon>
    </lineage>
</organism>
<dbReference type="PANTHER" id="PTHR11346">
    <property type="entry name" value="GALECTIN"/>
    <property type="match status" value="1"/>
</dbReference>
<dbReference type="Pfam" id="PF00337">
    <property type="entry name" value="Gal-bind_lectin"/>
    <property type="match status" value="1"/>
</dbReference>
<evidence type="ECO:0000313" key="4">
    <source>
        <dbReference type="EMBL" id="KAK9405785.1"/>
    </source>
</evidence>
<feature type="domain" description="Galectin" evidence="3">
    <location>
        <begin position="3"/>
        <end position="143"/>
    </location>
</feature>
<dbReference type="GO" id="GO:0043236">
    <property type="term" value="F:laminin binding"/>
    <property type="evidence" value="ECO:0007669"/>
    <property type="project" value="TreeGrafter"/>
</dbReference>
<dbReference type="InterPro" id="IPR013320">
    <property type="entry name" value="ConA-like_dom_sf"/>
</dbReference>
<comment type="caution">
    <text evidence="4">The sequence shown here is derived from an EMBL/GenBank/DDBJ whole genome shotgun (WGS) entry which is preliminary data.</text>
</comment>
<sequence>MAVQLVSNMKIRSGDCIKIKAKIEIDAESFAINLGQNESELVLHFNPRFESYGDLRTIICNSKSCGEWGMEVREDTFPFQKGEEFKIFVCFDAKEITVKMPKGEEMKLLNYKFHTRVANVRQSRLQGHLDREHRWVVEAVKVLTAARDSASPVLLEPVSSSASLNVLALLFAPAVSCSSDVLLLALGVCNLDNF</sequence>
<dbReference type="Proteomes" id="UP001474421">
    <property type="component" value="Unassembled WGS sequence"/>
</dbReference>
<dbReference type="InterPro" id="IPR044156">
    <property type="entry name" value="Galectin-like"/>
</dbReference>
<keyword evidence="5" id="KW-1185">Reference proteome</keyword>
<protein>
    <recommendedName>
        <fullName evidence="2">Galectin</fullName>
    </recommendedName>
</protein>